<dbReference type="OrthoDB" id="671439at2759"/>
<proteinExistence type="predicted"/>
<protein>
    <submittedName>
        <fullName evidence="1">Hydroxycinnamoyl-CoA:quinate hydroxycinnamoyltransferase</fullName>
    </submittedName>
</protein>
<dbReference type="AlphaFoldDB" id="A0A2U1M0P0"/>
<dbReference type="Gene3D" id="3.30.559.10">
    <property type="entry name" value="Chloramphenicol acetyltransferase-like domain"/>
    <property type="match status" value="1"/>
</dbReference>
<name>A0A2U1M0P0_ARTAN</name>
<dbReference type="InterPro" id="IPR023213">
    <property type="entry name" value="CAT-like_dom_sf"/>
</dbReference>
<keyword evidence="1" id="KW-0808">Transferase</keyword>
<accession>A0A2U1M0P0</accession>
<dbReference type="EMBL" id="PKPP01006953">
    <property type="protein sequence ID" value="PWA54832.1"/>
    <property type="molecule type" value="Genomic_DNA"/>
</dbReference>
<gene>
    <name evidence="1" type="ORF">CTI12_AA430410</name>
</gene>
<dbReference type="Proteomes" id="UP000245207">
    <property type="component" value="Unassembled WGS sequence"/>
</dbReference>
<evidence type="ECO:0000313" key="2">
    <source>
        <dbReference type="Proteomes" id="UP000245207"/>
    </source>
</evidence>
<sequence length="87" mass="9843">MLRLTLDQINELKSKAKGDGTMHHSTYEILAAHLWRCASKARGLAHDQPTKLGCFKQLMEGPRLTHHYLRLPRERCCSKATPMAKSG</sequence>
<comment type="caution">
    <text evidence="1">The sequence shown here is derived from an EMBL/GenBank/DDBJ whole genome shotgun (WGS) entry which is preliminary data.</text>
</comment>
<dbReference type="GO" id="GO:0016740">
    <property type="term" value="F:transferase activity"/>
    <property type="evidence" value="ECO:0007669"/>
    <property type="project" value="UniProtKB-KW"/>
</dbReference>
<evidence type="ECO:0000313" key="1">
    <source>
        <dbReference type="EMBL" id="PWA54832.1"/>
    </source>
</evidence>
<reference evidence="1 2" key="1">
    <citation type="journal article" date="2018" name="Mol. Plant">
        <title>The genome of Artemisia annua provides insight into the evolution of Asteraceae family and artemisinin biosynthesis.</title>
        <authorList>
            <person name="Shen Q."/>
            <person name="Zhang L."/>
            <person name="Liao Z."/>
            <person name="Wang S."/>
            <person name="Yan T."/>
            <person name="Shi P."/>
            <person name="Liu M."/>
            <person name="Fu X."/>
            <person name="Pan Q."/>
            <person name="Wang Y."/>
            <person name="Lv Z."/>
            <person name="Lu X."/>
            <person name="Zhang F."/>
            <person name="Jiang W."/>
            <person name="Ma Y."/>
            <person name="Chen M."/>
            <person name="Hao X."/>
            <person name="Li L."/>
            <person name="Tang Y."/>
            <person name="Lv G."/>
            <person name="Zhou Y."/>
            <person name="Sun X."/>
            <person name="Brodelius P.E."/>
            <person name="Rose J.K.C."/>
            <person name="Tang K."/>
        </authorList>
    </citation>
    <scope>NUCLEOTIDE SEQUENCE [LARGE SCALE GENOMIC DNA]</scope>
    <source>
        <strain evidence="2">cv. Huhao1</strain>
        <tissue evidence="1">Leaf</tissue>
    </source>
</reference>
<dbReference type="STRING" id="35608.A0A2U1M0P0"/>
<organism evidence="1 2">
    <name type="scientific">Artemisia annua</name>
    <name type="common">Sweet wormwood</name>
    <dbReference type="NCBI Taxonomy" id="35608"/>
    <lineage>
        <taxon>Eukaryota</taxon>
        <taxon>Viridiplantae</taxon>
        <taxon>Streptophyta</taxon>
        <taxon>Embryophyta</taxon>
        <taxon>Tracheophyta</taxon>
        <taxon>Spermatophyta</taxon>
        <taxon>Magnoliopsida</taxon>
        <taxon>eudicotyledons</taxon>
        <taxon>Gunneridae</taxon>
        <taxon>Pentapetalae</taxon>
        <taxon>asterids</taxon>
        <taxon>campanulids</taxon>
        <taxon>Asterales</taxon>
        <taxon>Asteraceae</taxon>
        <taxon>Asteroideae</taxon>
        <taxon>Anthemideae</taxon>
        <taxon>Artemisiinae</taxon>
        <taxon>Artemisia</taxon>
    </lineage>
</organism>
<keyword evidence="2" id="KW-1185">Reference proteome</keyword>
<dbReference type="Pfam" id="PF02458">
    <property type="entry name" value="Transferase"/>
    <property type="match status" value="1"/>
</dbReference>